<dbReference type="InterPro" id="IPR053142">
    <property type="entry name" value="PchR_regulatory_protein"/>
</dbReference>
<feature type="domain" description="HTH araC/xylS-type" evidence="4">
    <location>
        <begin position="211"/>
        <end position="307"/>
    </location>
</feature>
<dbReference type="EMBL" id="CP000230">
    <property type="protein sequence ID" value="ABC23138.1"/>
    <property type="molecule type" value="Genomic_DNA"/>
</dbReference>
<keyword evidence="1" id="KW-0805">Transcription regulation</keyword>
<evidence type="ECO:0000259" key="4">
    <source>
        <dbReference type="PROSITE" id="PS01124"/>
    </source>
</evidence>
<dbReference type="EnsemblBacteria" id="ABC23138">
    <property type="protein sequence ID" value="ABC23138"/>
    <property type="gene ID" value="Rru_A2338"/>
</dbReference>
<dbReference type="eggNOG" id="COG2207">
    <property type="taxonomic scope" value="Bacteria"/>
</dbReference>
<dbReference type="Proteomes" id="UP000001929">
    <property type="component" value="Chromosome"/>
</dbReference>
<dbReference type="InterPro" id="IPR018062">
    <property type="entry name" value="HTH_AraC-typ_CS"/>
</dbReference>
<sequence length="310" mass="34294">MERIRPSSGHPTGEATTRMLGLCEDEREAVGTLSGLRSRCFDLRPGLAVTLYGGNGRDEIRATLRNTSENIHFCCLLRGASEAVIRNHLAAPAVGEGYVVFAPGEDFSARYGPTYRHIDLMVAPDVLADLVGDDFDQIRPEVENGFIMRALHAGHRTVGAAAELASQLEEEHSERLFLYAAALKFLGAHFCGTRGGALKPTLSPRERQRLLAARDRLLLDLSAPPTIAELAREIGLNQLKLKQGFKTLFGTSIYALFQRHRMERACALLRTHSVTETALTLGYSNLSHFSTAYRKQFGDLPRNERKKYVA</sequence>
<dbReference type="Pfam" id="PF12833">
    <property type="entry name" value="HTH_18"/>
    <property type="match status" value="1"/>
</dbReference>
<dbReference type="Gene3D" id="1.10.10.60">
    <property type="entry name" value="Homeodomain-like"/>
    <property type="match status" value="1"/>
</dbReference>
<reference evidence="5 6" key="1">
    <citation type="journal article" date="2011" name="Stand. Genomic Sci.">
        <title>Complete genome sequence of Rhodospirillum rubrum type strain (S1).</title>
        <authorList>
            <person name="Munk A.C."/>
            <person name="Copeland A."/>
            <person name="Lucas S."/>
            <person name="Lapidus A."/>
            <person name="Del Rio T.G."/>
            <person name="Barry K."/>
            <person name="Detter J.C."/>
            <person name="Hammon N."/>
            <person name="Israni S."/>
            <person name="Pitluck S."/>
            <person name="Brettin T."/>
            <person name="Bruce D."/>
            <person name="Han C."/>
            <person name="Tapia R."/>
            <person name="Gilna P."/>
            <person name="Schmutz J."/>
            <person name="Larimer F."/>
            <person name="Land M."/>
            <person name="Kyrpides N.C."/>
            <person name="Mavromatis K."/>
            <person name="Richardson P."/>
            <person name="Rohde M."/>
            <person name="Goker M."/>
            <person name="Klenk H.P."/>
            <person name="Zhang Y."/>
            <person name="Roberts G.P."/>
            <person name="Reslewic S."/>
            <person name="Schwartz D.C."/>
        </authorList>
    </citation>
    <scope>NUCLEOTIDE SEQUENCE [LARGE SCALE GENOMIC DNA]</scope>
    <source>
        <strain evidence="6">ATCC 11170 / ATH 1.1.1 / DSM 467 / LMG 4362 / NCIMB 8255 / S1</strain>
    </source>
</reference>
<keyword evidence="2" id="KW-0238">DNA-binding</keyword>
<dbReference type="PATRIC" id="fig|269796.9.peg.2439"/>
<dbReference type="KEGG" id="rru:Rru_A2338"/>
<organism evidence="5 6">
    <name type="scientific">Rhodospirillum rubrum (strain ATCC 11170 / ATH 1.1.1 / DSM 467 / LMG 4362 / NCIMB 8255 / S1)</name>
    <dbReference type="NCBI Taxonomy" id="269796"/>
    <lineage>
        <taxon>Bacteria</taxon>
        <taxon>Pseudomonadati</taxon>
        <taxon>Pseudomonadota</taxon>
        <taxon>Alphaproteobacteria</taxon>
        <taxon>Rhodospirillales</taxon>
        <taxon>Rhodospirillaceae</taxon>
        <taxon>Rhodospirillum</taxon>
    </lineage>
</organism>
<dbReference type="SUPFAM" id="SSF46689">
    <property type="entry name" value="Homeodomain-like"/>
    <property type="match status" value="1"/>
</dbReference>
<proteinExistence type="predicted"/>
<dbReference type="AlphaFoldDB" id="Q2RRV7"/>
<name>Q2RRV7_RHORT</name>
<evidence type="ECO:0000313" key="5">
    <source>
        <dbReference type="EMBL" id="ABC23138.1"/>
    </source>
</evidence>
<accession>Q2RRV7</accession>
<dbReference type="SMART" id="SM00342">
    <property type="entry name" value="HTH_ARAC"/>
    <property type="match status" value="1"/>
</dbReference>
<dbReference type="GO" id="GO:0003700">
    <property type="term" value="F:DNA-binding transcription factor activity"/>
    <property type="evidence" value="ECO:0007669"/>
    <property type="project" value="InterPro"/>
</dbReference>
<dbReference type="InterPro" id="IPR018060">
    <property type="entry name" value="HTH_AraC"/>
</dbReference>
<gene>
    <name evidence="5" type="ordered locus">Rru_A2338</name>
</gene>
<dbReference type="PANTHER" id="PTHR47893">
    <property type="entry name" value="REGULATORY PROTEIN PCHR"/>
    <property type="match status" value="1"/>
</dbReference>
<protein>
    <submittedName>
        <fullName evidence="5">Transcriptional regulator, AraC family</fullName>
    </submittedName>
</protein>
<keyword evidence="6" id="KW-1185">Reference proteome</keyword>
<dbReference type="STRING" id="269796.Rru_A2338"/>
<dbReference type="PANTHER" id="PTHR47893:SF1">
    <property type="entry name" value="REGULATORY PROTEIN PCHR"/>
    <property type="match status" value="1"/>
</dbReference>
<evidence type="ECO:0000313" key="6">
    <source>
        <dbReference type="Proteomes" id="UP000001929"/>
    </source>
</evidence>
<dbReference type="InterPro" id="IPR009057">
    <property type="entry name" value="Homeodomain-like_sf"/>
</dbReference>
<dbReference type="HOGENOM" id="CLU_052345_4_2_5"/>
<keyword evidence="3" id="KW-0804">Transcription</keyword>
<dbReference type="PROSITE" id="PS01124">
    <property type="entry name" value="HTH_ARAC_FAMILY_2"/>
    <property type="match status" value="1"/>
</dbReference>
<evidence type="ECO:0000256" key="3">
    <source>
        <dbReference type="ARBA" id="ARBA00023163"/>
    </source>
</evidence>
<dbReference type="PROSITE" id="PS00041">
    <property type="entry name" value="HTH_ARAC_FAMILY_1"/>
    <property type="match status" value="1"/>
</dbReference>
<evidence type="ECO:0000256" key="2">
    <source>
        <dbReference type="ARBA" id="ARBA00023125"/>
    </source>
</evidence>
<dbReference type="GO" id="GO:0043565">
    <property type="term" value="F:sequence-specific DNA binding"/>
    <property type="evidence" value="ECO:0007669"/>
    <property type="project" value="InterPro"/>
</dbReference>
<evidence type="ECO:0000256" key="1">
    <source>
        <dbReference type="ARBA" id="ARBA00023015"/>
    </source>
</evidence>